<evidence type="ECO:0000313" key="5">
    <source>
        <dbReference type="Proteomes" id="UP001499854"/>
    </source>
</evidence>
<keyword evidence="1" id="KW-0378">Hydrolase</keyword>
<dbReference type="InterPro" id="IPR000639">
    <property type="entry name" value="Epox_hydrolase-like"/>
</dbReference>
<dbReference type="RefSeq" id="WP_344661129.1">
    <property type="nucleotide sequence ID" value="NZ_BAAAQM010000049.1"/>
</dbReference>
<dbReference type="Gene3D" id="3.40.50.1820">
    <property type="entry name" value="alpha/beta hydrolase"/>
    <property type="match status" value="1"/>
</dbReference>
<evidence type="ECO:0000256" key="1">
    <source>
        <dbReference type="ARBA" id="ARBA00022801"/>
    </source>
</evidence>
<evidence type="ECO:0000313" key="4">
    <source>
        <dbReference type="EMBL" id="GAA1993180.1"/>
    </source>
</evidence>
<dbReference type="EMBL" id="BAAAQM010000049">
    <property type="protein sequence ID" value="GAA1993180.1"/>
    <property type="molecule type" value="Genomic_DNA"/>
</dbReference>
<feature type="signal peptide" evidence="2">
    <location>
        <begin position="1"/>
        <end position="36"/>
    </location>
</feature>
<accession>A0ABN2SVA5</accession>
<organism evidence="4 5">
    <name type="scientific">Catenulispora subtropica</name>
    <dbReference type="NCBI Taxonomy" id="450798"/>
    <lineage>
        <taxon>Bacteria</taxon>
        <taxon>Bacillati</taxon>
        <taxon>Actinomycetota</taxon>
        <taxon>Actinomycetes</taxon>
        <taxon>Catenulisporales</taxon>
        <taxon>Catenulisporaceae</taxon>
        <taxon>Catenulispora</taxon>
    </lineage>
</organism>
<comment type="caution">
    <text evidence="4">The sequence shown here is derived from an EMBL/GenBank/DDBJ whole genome shotgun (WGS) entry which is preliminary data.</text>
</comment>
<keyword evidence="2" id="KW-0732">Signal</keyword>
<protein>
    <submittedName>
        <fullName evidence="4">CFTR inhibitory factor Cif</fullName>
    </submittedName>
</protein>
<gene>
    <name evidence="4" type="primary">cif</name>
    <name evidence="4" type="ORF">GCM10009838_66470</name>
</gene>
<dbReference type="Pfam" id="PF00561">
    <property type="entry name" value="Abhydrolase_1"/>
    <property type="match status" value="1"/>
</dbReference>
<dbReference type="PANTHER" id="PTHR43329">
    <property type="entry name" value="EPOXIDE HYDROLASE"/>
    <property type="match status" value="1"/>
</dbReference>
<dbReference type="Proteomes" id="UP001499854">
    <property type="component" value="Unassembled WGS sequence"/>
</dbReference>
<feature type="chain" id="PRO_5047319350" evidence="2">
    <location>
        <begin position="37"/>
        <end position="336"/>
    </location>
</feature>
<sequence length="336" mass="35895">MKHLHAVFRPGVMLGLAVASAFGLAASTITTGTAQAATTSSAAASAAEQLPSGFSEHKVAVGGIGIDYVIGGHGPTLVLLHGYPQTWYEWRDILPTLAQHYTVIAPDLPGAGRSDAPATGYDKKDLAADIHGLLAEIGHDKDIRLVGHDIGTMVAYSYAAAYPRDVTKLVLSEAPIPDSSIYSFPSLTADGPGAWHFGFFALTNNLPENLITGRESLWVDKFIDDLEVVKGAVTPDDVAVFAGYLKDPAHLEASFQWFRTLPQDMANDAEYQKTKLTMPVLAIGASGSLGSFVPDQVSQYATDVTGVVVPNCGHWMYEERPAEMAHILLTFLKGNK</sequence>
<dbReference type="SUPFAM" id="SSF53474">
    <property type="entry name" value="alpha/beta-Hydrolases"/>
    <property type="match status" value="1"/>
</dbReference>
<dbReference type="InterPro" id="IPR029058">
    <property type="entry name" value="AB_hydrolase_fold"/>
</dbReference>
<keyword evidence="5" id="KW-1185">Reference proteome</keyword>
<dbReference type="PRINTS" id="PR00412">
    <property type="entry name" value="EPOXHYDRLASE"/>
</dbReference>
<proteinExistence type="predicted"/>
<dbReference type="InterPro" id="IPR000073">
    <property type="entry name" value="AB_hydrolase_1"/>
</dbReference>
<name>A0ABN2SVA5_9ACTN</name>
<reference evidence="4 5" key="1">
    <citation type="journal article" date="2019" name="Int. J. Syst. Evol. Microbiol.">
        <title>The Global Catalogue of Microorganisms (GCM) 10K type strain sequencing project: providing services to taxonomists for standard genome sequencing and annotation.</title>
        <authorList>
            <consortium name="The Broad Institute Genomics Platform"/>
            <consortium name="The Broad Institute Genome Sequencing Center for Infectious Disease"/>
            <person name="Wu L."/>
            <person name="Ma J."/>
        </authorList>
    </citation>
    <scope>NUCLEOTIDE SEQUENCE [LARGE SCALE GENOMIC DNA]</scope>
    <source>
        <strain evidence="4 5">JCM 16013</strain>
    </source>
</reference>
<evidence type="ECO:0000256" key="2">
    <source>
        <dbReference type="SAM" id="SignalP"/>
    </source>
</evidence>
<evidence type="ECO:0000259" key="3">
    <source>
        <dbReference type="Pfam" id="PF00561"/>
    </source>
</evidence>
<dbReference type="PRINTS" id="PR00111">
    <property type="entry name" value="ABHYDROLASE"/>
</dbReference>
<feature type="domain" description="AB hydrolase-1" evidence="3">
    <location>
        <begin position="75"/>
        <end position="321"/>
    </location>
</feature>